<dbReference type="eggNOG" id="COG3631">
    <property type="taxonomic scope" value="Bacteria"/>
</dbReference>
<sequence length="109" mass="12237">MTIQLPEPIENYRVISNSEDYSLLHQCFTQSAVVRDEGRQYSGLSAIQGWLEEAKKKYEYSIDPVSLSKDGASVKVVFKATGNFPGSPAYLENSFELLDDRIQSLTIRG</sequence>
<reference evidence="1 2" key="1">
    <citation type="journal article" date="2013" name="Genome Announc.">
        <title>Genome Sequence of the Polycyclic Aromatic Hydrocarbon-Degrading Bacterium Strain Marinobacter nanhaiticus D15-8WT.</title>
        <authorList>
            <person name="Cui Z."/>
            <person name="Gao W."/>
            <person name="Li Q."/>
            <person name="Xu G."/>
            <person name="Zheng L."/>
        </authorList>
    </citation>
    <scope>NUCLEOTIDE SEQUENCE [LARGE SCALE GENOMIC DNA]</scope>
    <source>
        <strain evidence="1 2">D15-8W</strain>
    </source>
</reference>
<accession>N6W050</accession>
<protein>
    <submittedName>
        <fullName evidence="1">Nuclear transport factor 2 family protein</fullName>
    </submittedName>
</protein>
<dbReference type="Gene3D" id="3.10.450.50">
    <property type="match status" value="1"/>
</dbReference>
<dbReference type="PATRIC" id="fig|626887.3.peg.2236"/>
<comment type="caution">
    <text evidence="1">The sequence shown here is derived from an EMBL/GenBank/DDBJ whole genome shotgun (WGS) entry which is preliminary data.</text>
</comment>
<gene>
    <name evidence="1" type="ORF">J057_11151</name>
</gene>
<dbReference type="EMBL" id="APLQ01000011">
    <property type="protein sequence ID" value="ENO15905.1"/>
    <property type="molecule type" value="Genomic_DNA"/>
</dbReference>
<name>N6W050_9GAMM</name>
<dbReference type="Proteomes" id="UP000013165">
    <property type="component" value="Unassembled WGS sequence"/>
</dbReference>
<dbReference type="InterPro" id="IPR032710">
    <property type="entry name" value="NTF2-like_dom_sf"/>
</dbReference>
<dbReference type="OrthoDB" id="8684708at2"/>
<dbReference type="SUPFAM" id="SSF54427">
    <property type="entry name" value="NTF2-like"/>
    <property type="match status" value="1"/>
</dbReference>
<keyword evidence="2" id="KW-1185">Reference proteome</keyword>
<dbReference type="HOGENOM" id="CLU_148715_1_0_6"/>
<dbReference type="RefSeq" id="WP_004580195.1">
    <property type="nucleotide sequence ID" value="NZ_AP028878.1"/>
</dbReference>
<organism evidence="1 2">
    <name type="scientific">Marinobacter nanhaiticus D15-8W</name>
    <dbReference type="NCBI Taxonomy" id="626887"/>
    <lineage>
        <taxon>Bacteria</taxon>
        <taxon>Pseudomonadati</taxon>
        <taxon>Pseudomonadota</taxon>
        <taxon>Gammaproteobacteria</taxon>
        <taxon>Pseudomonadales</taxon>
        <taxon>Marinobacteraceae</taxon>
        <taxon>Marinobacter</taxon>
    </lineage>
</organism>
<dbReference type="STRING" id="626887.J057_11151"/>
<dbReference type="AlphaFoldDB" id="N6W050"/>
<proteinExistence type="predicted"/>
<evidence type="ECO:0000313" key="2">
    <source>
        <dbReference type="Proteomes" id="UP000013165"/>
    </source>
</evidence>
<evidence type="ECO:0000313" key="1">
    <source>
        <dbReference type="EMBL" id="ENO15905.1"/>
    </source>
</evidence>